<dbReference type="STRING" id="469381.Dpep_0796"/>
<dbReference type="Gene3D" id="3.40.630.30">
    <property type="match status" value="1"/>
</dbReference>
<evidence type="ECO:0000313" key="2">
    <source>
        <dbReference type="Proteomes" id="UP000006427"/>
    </source>
</evidence>
<dbReference type="PaxDb" id="469381-Dpep_0796"/>
<name>D2Z5S5_9BACT</name>
<accession>D2Z5S5</accession>
<evidence type="ECO:0000313" key="1">
    <source>
        <dbReference type="EMBL" id="EFC90822.1"/>
    </source>
</evidence>
<dbReference type="EMBL" id="ABTR02000001">
    <property type="protein sequence ID" value="EFC90822.1"/>
    <property type="molecule type" value="Genomic_DNA"/>
</dbReference>
<sequence>MKIIDAVWEKRNLGIETIEIEMGKDDVSDKQNSLARIKDICSDDRLVYIKVPVGNLELVHSLEELGARFLECQIKVSLKLSGYQFPNDIKGFLQLTGVKPIEKKQENLLTLQDRITPGMFSTDRVCLDPMWGANGMSLSAIRYKNWISDIFFDENIVPYEFSVSNETVGFGVARKIGDNADLLLGGVFGDINDPIAPLSFMSAPITLFSNLSHLKSNISSNNVSVVKMYCNFGYLLKPIFYVFRFN</sequence>
<dbReference type="AlphaFoldDB" id="D2Z5S5"/>
<reference evidence="1 2" key="1">
    <citation type="journal article" date="2010" name="Stand. Genomic Sci.">
        <title>Permanent draft genome sequence of Dethiosulfovibrio peptidovorans type strain (SEBR 4207).</title>
        <authorList>
            <person name="Labutti K."/>
            <person name="Mayilraj S."/>
            <person name="Clum A."/>
            <person name="Lucas S."/>
            <person name="Glavina Del Rio T."/>
            <person name="Nolan M."/>
            <person name="Tice H."/>
            <person name="Cheng J.F."/>
            <person name="Pitluck S."/>
            <person name="Liolios K."/>
            <person name="Ivanova N."/>
            <person name="Mavromatis K."/>
            <person name="Mikhailova N."/>
            <person name="Pati A."/>
            <person name="Goodwin L."/>
            <person name="Chen A."/>
            <person name="Palaniappan K."/>
            <person name="Land M."/>
            <person name="Hauser L."/>
            <person name="Chang Y.J."/>
            <person name="Jeffries C.D."/>
            <person name="Rohde M."/>
            <person name="Spring S."/>
            <person name="Goker M."/>
            <person name="Woyke T."/>
            <person name="Bristow J."/>
            <person name="Eisen J.A."/>
            <person name="Markowitz V."/>
            <person name="Hugenholtz P."/>
            <person name="Kyrpides N.C."/>
            <person name="Klenk H.P."/>
            <person name="Lapidus A."/>
        </authorList>
    </citation>
    <scope>NUCLEOTIDE SEQUENCE [LARGE SCALE GENOMIC DNA]</scope>
    <source>
        <strain evidence="1 2">DSM 11002</strain>
    </source>
</reference>
<organism evidence="1 2">
    <name type="scientific">Dethiosulfovibrio peptidovorans DSM 11002</name>
    <dbReference type="NCBI Taxonomy" id="469381"/>
    <lineage>
        <taxon>Bacteria</taxon>
        <taxon>Thermotogati</taxon>
        <taxon>Synergistota</taxon>
        <taxon>Synergistia</taxon>
        <taxon>Synergistales</taxon>
        <taxon>Dethiosulfovibrionaceae</taxon>
        <taxon>Dethiosulfovibrio</taxon>
    </lineage>
</organism>
<dbReference type="RefSeq" id="WP_005659819.1">
    <property type="nucleotide sequence ID" value="NZ_ABTR02000001.1"/>
</dbReference>
<keyword evidence="2" id="KW-1185">Reference proteome</keyword>
<comment type="caution">
    <text evidence="1">The sequence shown here is derived from an EMBL/GenBank/DDBJ whole genome shotgun (WGS) entry which is preliminary data.</text>
</comment>
<protein>
    <submittedName>
        <fullName evidence="1">Uncharacterized protein</fullName>
    </submittedName>
</protein>
<dbReference type="OrthoDB" id="2619741at2"/>
<dbReference type="Proteomes" id="UP000006427">
    <property type="component" value="Unassembled WGS sequence"/>
</dbReference>
<proteinExistence type="predicted"/>
<gene>
    <name evidence="1" type="ORF">Dpep_0796</name>
</gene>